<accession>A0A9D4SNC2</accession>
<dbReference type="AlphaFoldDB" id="A0A9D4SNC2"/>
<comment type="caution">
    <text evidence="2">The sequence shown here is derived from an EMBL/GenBank/DDBJ whole genome shotgun (WGS) entry which is preliminary data.</text>
</comment>
<feature type="compositionally biased region" description="Polar residues" evidence="1">
    <location>
        <begin position="16"/>
        <end position="40"/>
    </location>
</feature>
<name>A0A9D4SNC2_RHISA</name>
<protein>
    <submittedName>
        <fullName evidence="2">Uncharacterized protein</fullName>
    </submittedName>
</protein>
<organism evidence="2 3">
    <name type="scientific">Rhipicephalus sanguineus</name>
    <name type="common">Brown dog tick</name>
    <name type="synonym">Ixodes sanguineus</name>
    <dbReference type="NCBI Taxonomy" id="34632"/>
    <lineage>
        <taxon>Eukaryota</taxon>
        <taxon>Metazoa</taxon>
        <taxon>Ecdysozoa</taxon>
        <taxon>Arthropoda</taxon>
        <taxon>Chelicerata</taxon>
        <taxon>Arachnida</taxon>
        <taxon>Acari</taxon>
        <taxon>Parasitiformes</taxon>
        <taxon>Ixodida</taxon>
        <taxon>Ixodoidea</taxon>
        <taxon>Ixodidae</taxon>
        <taxon>Rhipicephalinae</taxon>
        <taxon>Rhipicephalus</taxon>
        <taxon>Rhipicephalus</taxon>
    </lineage>
</organism>
<evidence type="ECO:0000313" key="3">
    <source>
        <dbReference type="Proteomes" id="UP000821837"/>
    </source>
</evidence>
<feature type="compositionally biased region" description="Basic and acidic residues" evidence="1">
    <location>
        <begin position="270"/>
        <end position="281"/>
    </location>
</feature>
<sequence>MAKRKANATKKRGGVSESSDNVQRQTTRRSSPAKASSLSPGSRLRSQPVVVLKRATAPPGPAMNKGDDAVPGSPGHSPVKKRAPGGTTAKRGRAAASATTEKTSESPSRSKPAGENATTAEPLGKTTAKRGRAAASASGPGQKTSESPSRSPANKASPSRSKTARVESPAVATEKRPAKTAKRGRAANRQVAEPQLQQLATQGPHAEADLAKAAGRNAGSPVGSPSTPSKRAGAQAEARDSAGTSTGKQASMRGRASTDKAATAALQQQVHRDRPAGPSKDEEADSESPSPRKRKSLGRPKQPGVTANASKNVDVPDNNSPKPTKGTKRGRAPAAVDTTTSHSQQTEEQGPPAKHAVASASGDGKTPRTAAQGTKQRAKRREPFYYDYIVPWVESQLASEFDSDSDEEDVSCASIDSIIPPAGMLQPYRRKNRLIGAGGSRSSSDDDMSFSPGEDLLSRCEAKFGVDTLPHSTTTTAEAISIFRNSLSNFVVATLVVDLFLLLEV</sequence>
<proteinExistence type="predicted"/>
<feature type="region of interest" description="Disordered" evidence="1">
    <location>
        <begin position="1"/>
        <end position="378"/>
    </location>
</feature>
<dbReference type="Proteomes" id="UP000821837">
    <property type="component" value="Unassembled WGS sequence"/>
</dbReference>
<evidence type="ECO:0000313" key="2">
    <source>
        <dbReference type="EMBL" id="KAH7935175.1"/>
    </source>
</evidence>
<evidence type="ECO:0000256" key="1">
    <source>
        <dbReference type="SAM" id="MobiDB-lite"/>
    </source>
</evidence>
<keyword evidence="3" id="KW-1185">Reference proteome</keyword>
<feature type="compositionally biased region" description="Basic residues" evidence="1">
    <location>
        <begin position="1"/>
        <end position="13"/>
    </location>
</feature>
<gene>
    <name evidence="2" type="ORF">HPB52_004763</name>
</gene>
<dbReference type="EMBL" id="JABSTV010001255">
    <property type="protein sequence ID" value="KAH7935175.1"/>
    <property type="molecule type" value="Genomic_DNA"/>
</dbReference>
<feature type="compositionally biased region" description="Polar residues" evidence="1">
    <location>
        <begin position="305"/>
        <end position="322"/>
    </location>
</feature>
<feature type="compositionally biased region" description="Low complexity" evidence="1">
    <location>
        <begin position="84"/>
        <end position="107"/>
    </location>
</feature>
<reference evidence="2" key="2">
    <citation type="submission" date="2021-09" db="EMBL/GenBank/DDBJ databases">
        <authorList>
            <person name="Jia N."/>
            <person name="Wang J."/>
            <person name="Shi W."/>
            <person name="Du L."/>
            <person name="Sun Y."/>
            <person name="Zhan W."/>
            <person name="Jiang J."/>
            <person name="Wang Q."/>
            <person name="Zhang B."/>
            <person name="Ji P."/>
            <person name="Sakyi L.B."/>
            <person name="Cui X."/>
            <person name="Yuan T."/>
            <person name="Jiang B."/>
            <person name="Yang W."/>
            <person name="Lam T.T.-Y."/>
            <person name="Chang Q."/>
            <person name="Ding S."/>
            <person name="Wang X."/>
            <person name="Zhu J."/>
            <person name="Ruan X."/>
            <person name="Zhao L."/>
            <person name="Wei J."/>
            <person name="Que T."/>
            <person name="Du C."/>
            <person name="Cheng J."/>
            <person name="Dai P."/>
            <person name="Han X."/>
            <person name="Huang E."/>
            <person name="Gao Y."/>
            <person name="Liu J."/>
            <person name="Shao H."/>
            <person name="Ye R."/>
            <person name="Li L."/>
            <person name="Wei W."/>
            <person name="Wang X."/>
            <person name="Wang C."/>
            <person name="Huo Q."/>
            <person name="Li W."/>
            <person name="Guo W."/>
            <person name="Chen H."/>
            <person name="Chen S."/>
            <person name="Zhou L."/>
            <person name="Zhou L."/>
            <person name="Ni X."/>
            <person name="Tian J."/>
            <person name="Zhou Y."/>
            <person name="Sheng Y."/>
            <person name="Liu T."/>
            <person name="Pan Y."/>
            <person name="Xia L."/>
            <person name="Li J."/>
            <person name="Zhao F."/>
            <person name="Cao W."/>
        </authorList>
    </citation>
    <scope>NUCLEOTIDE SEQUENCE</scope>
    <source>
        <strain evidence="2">Rsan-2018</strain>
        <tissue evidence="2">Larvae</tissue>
    </source>
</reference>
<feature type="compositionally biased region" description="Polar residues" evidence="1">
    <location>
        <begin position="139"/>
        <end position="161"/>
    </location>
</feature>
<dbReference type="VEuPathDB" id="VectorBase:RSAN_051648"/>
<feature type="compositionally biased region" description="Low complexity" evidence="1">
    <location>
        <begin position="338"/>
        <end position="349"/>
    </location>
</feature>
<reference evidence="2" key="1">
    <citation type="journal article" date="2020" name="Cell">
        <title>Large-Scale Comparative Analyses of Tick Genomes Elucidate Their Genetic Diversity and Vector Capacities.</title>
        <authorList>
            <consortium name="Tick Genome and Microbiome Consortium (TIGMIC)"/>
            <person name="Jia N."/>
            <person name="Wang J."/>
            <person name="Shi W."/>
            <person name="Du L."/>
            <person name="Sun Y."/>
            <person name="Zhan W."/>
            <person name="Jiang J.F."/>
            <person name="Wang Q."/>
            <person name="Zhang B."/>
            <person name="Ji P."/>
            <person name="Bell-Sakyi L."/>
            <person name="Cui X.M."/>
            <person name="Yuan T.T."/>
            <person name="Jiang B.G."/>
            <person name="Yang W.F."/>
            <person name="Lam T.T."/>
            <person name="Chang Q.C."/>
            <person name="Ding S.J."/>
            <person name="Wang X.J."/>
            <person name="Zhu J.G."/>
            <person name="Ruan X.D."/>
            <person name="Zhao L."/>
            <person name="Wei J.T."/>
            <person name="Ye R.Z."/>
            <person name="Que T.C."/>
            <person name="Du C.H."/>
            <person name="Zhou Y.H."/>
            <person name="Cheng J.X."/>
            <person name="Dai P.F."/>
            <person name="Guo W.B."/>
            <person name="Han X.H."/>
            <person name="Huang E.J."/>
            <person name="Li L.F."/>
            <person name="Wei W."/>
            <person name="Gao Y.C."/>
            <person name="Liu J.Z."/>
            <person name="Shao H.Z."/>
            <person name="Wang X."/>
            <person name="Wang C.C."/>
            <person name="Yang T.C."/>
            <person name="Huo Q.B."/>
            <person name="Li W."/>
            <person name="Chen H.Y."/>
            <person name="Chen S.E."/>
            <person name="Zhou L.G."/>
            <person name="Ni X.B."/>
            <person name="Tian J.H."/>
            <person name="Sheng Y."/>
            <person name="Liu T."/>
            <person name="Pan Y.S."/>
            <person name="Xia L.Y."/>
            <person name="Li J."/>
            <person name="Zhao F."/>
            <person name="Cao W.C."/>
        </authorList>
    </citation>
    <scope>NUCLEOTIDE SEQUENCE</scope>
    <source>
        <strain evidence="2">Rsan-2018</strain>
    </source>
</reference>